<gene>
    <name evidence="1" type="ORF">Pla22_36070</name>
</gene>
<dbReference type="Proteomes" id="UP000316598">
    <property type="component" value="Unassembled WGS sequence"/>
</dbReference>
<comment type="caution">
    <text evidence="1">The sequence shown here is derived from an EMBL/GenBank/DDBJ whole genome shotgun (WGS) entry which is preliminary data.</text>
</comment>
<dbReference type="AlphaFoldDB" id="A0A5C5WJ56"/>
<evidence type="ECO:0000313" key="2">
    <source>
        <dbReference type="Proteomes" id="UP000316598"/>
    </source>
</evidence>
<reference evidence="1 2" key="1">
    <citation type="submission" date="2019-02" db="EMBL/GenBank/DDBJ databases">
        <title>Deep-cultivation of Planctomycetes and their phenomic and genomic characterization uncovers novel biology.</title>
        <authorList>
            <person name="Wiegand S."/>
            <person name="Jogler M."/>
            <person name="Boedeker C."/>
            <person name="Pinto D."/>
            <person name="Vollmers J."/>
            <person name="Rivas-Marin E."/>
            <person name="Kohn T."/>
            <person name="Peeters S.H."/>
            <person name="Heuer A."/>
            <person name="Rast P."/>
            <person name="Oberbeckmann S."/>
            <person name="Bunk B."/>
            <person name="Jeske O."/>
            <person name="Meyerdierks A."/>
            <person name="Storesund J.E."/>
            <person name="Kallscheuer N."/>
            <person name="Luecker S."/>
            <person name="Lage O.M."/>
            <person name="Pohl T."/>
            <person name="Merkel B.J."/>
            <person name="Hornburger P."/>
            <person name="Mueller R.-W."/>
            <person name="Bruemmer F."/>
            <person name="Labrenz M."/>
            <person name="Spormann A.M."/>
            <person name="Op Den Camp H."/>
            <person name="Overmann J."/>
            <person name="Amann R."/>
            <person name="Jetten M.S.M."/>
            <person name="Mascher T."/>
            <person name="Medema M.H."/>
            <person name="Devos D.P."/>
            <person name="Kaster A.-K."/>
            <person name="Ovreas L."/>
            <person name="Rohde M."/>
            <person name="Galperin M.Y."/>
            <person name="Jogler C."/>
        </authorList>
    </citation>
    <scope>NUCLEOTIDE SEQUENCE [LARGE SCALE GENOMIC DNA]</scope>
    <source>
        <strain evidence="1 2">Pla22</strain>
    </source>
</reference>
<sequence>MRLPRTLRETLIGAFVILRVAIALPQAAGKKRGDAPENRDIKFANPSPREGFGVGCMAFTERTQAFLSDRDNAIAN</sequence>
<keyword evidence="2" id="KW-1185">Reference proteome</keyword>
<proteinExistence type="predicted"/>
<dbReference type="RefSeq" id="WP_146516018.1">
    <property type="nucleotide sequence ID" value="NZ_SJPI01000002.1"/>
</dbReference>
<dbReference type="EMBL" id="SJPI01000002">
    <property type="protein sequence ID" value="TWT50864.1"/>
    <property type="molecule type" value="Genomic_DNA"/>
</dbReference>
<accession>A0A5C5WJ56</accession>
<organism evidence="1 2">
    <name type="scientific">Rubripirellula amarantea</name>
    <dbReference type="NCBI Taxonomy" id="2527999"/>
    <lineage>
        <taxon>Bacteria</taxon>
        <taxon>Pseudomonadati</taxon>
        <taxon>Planctomycetota</taxon>
        <taxon>Planctomycetia</taxon>
        <taxon>Pirellulales</taxon>
        <taxon>Pirellulaceae</taxon>
        <taxon>Rubripirellula</taxon>
    </lineage>
</organism>
<name>A0A5C5WJ56_9BACT</name>
<protein>
    <submittedName>
        <fullName evidence="1">Uncharacterized protein</fullName>
    </submittedName>
</protein>
<evidence type="ECO:0000313" key="1">
    <source>
        <dbReference type="EMBL" id="TWT50864.1"/>
    </source>
</evidence>